<dbReference type="RefSeq" id="WP_066678042.1">
    <property type="nucleotide sequence ID" value="NZ_CABMIZ010000035.1"/>
</dbReference>
<reference evidence="13" key="2">
    <citation type="submission" date="2022-06" db="EMBL/GenBank/DDBJ databases">
        <authorList>
            <person name="Holder M.E."/>
            <person name="Ajami N.J."/>
            <person name="Petrosino J.F."/>
        </authorList>
    </citation>
    <scope>NUCLEOTIDE SEQUENCE</scope>
    <source>
        <strain evidence="13">RMA 8861</strain>
    </source>
</reference>
<evidence type="ECO:0000256" key="5">
    <source>
        <dbReference type="ARBA" id="ARBA00022801"/>
    </source>
</evidence>
<evidence type="ECO:0000256" key="10">
    <source>
        <dbReference type="SAM" id="SignalP"/>
    </source>
</evidence>
<feature type="active site" description="Proton donor/acceptor" evidence="9">
    <location>
        <position position="106"/>
    </location>
</feature>
<sequence>MKKKFNFLILTLILFIFLPSNFINANSLENNTEPKYIIYIDVNSFTLNLIDKQTKKIVKTYPVAVGKPKTPSPIGTWQITSKALMKDAYGGYWMGLNAPWDTFGIHGTNRPDSIGTMASGGCIRMYNHNVKELFNLVEYGTSVVISGGPNWRFSQYNRVIKPNDKGTDVYLVQVKLKALGYFPYDVNGIYELSLENAVLQYRSEHHLSETKEIDGEFLDSIGLWKFE</sequence>
<dbReference type="EMBL" id="CP099799">
    <property type="protein sequence ID" value="USS01217.1"/>
    <property type="molecule type" value="Genomic_DNA"/>
</dbReference>
<feature type="active site" description="Nucleophile" evidence="9">
    <location>
        <position position="122"/>
    </location>
</feature>
<feature type="chain" id="PRO_5040429076" evidence="10">
    <location>
        <begin position="26"/>
        <end position="227"/>
    </location>
</feature>
<proteinExistence type="inferred from homology"/>
<evidence type="ECO:0000256" key="3">
    <source>
        <dbReference type="ARBA" id="ARBA00022676"/>
    </source>
</evidence>
<dbReference type="GeneID" id="303560894"/>
<dbReference type="InterPro" id="IPR002477">
    <property type="entry name" value="Peptidoglycan-bd-like"/>
</dbReference>
<dbReference type="Gene3D" id="1.10.101.10">
    <property type="entry name" value="PGBD-like superfamily/PGBD"/>
    <property type="match status" value="1"/>
</dbReference>
<accession>A0A9N7JMY0</accession>
<dbReference type="InterPro" id="IPR038063">
    <property type="entry name" value="Transpep_catalytic_dom"/>
</dbReference>
<evidence type="ECO:0000313" key="13">
    <source>
        <dbReference type="EMBL" id="USS01217.1"/>
    </source>
</evidence>
<dbReference type="GO" id="GO:0008360">
    <property type="term" value="P:regulation of cell shape"/>
    <property type="evidence" value="ECO:0007669"/>
    <property type="project" value="UniProtKB-UniRule"/>
</dbReference>
<name>A0A9N7JMY0_CLOSE</name>
<dbReference type="InterPro" id="IPR036366">
    <property type="entry name" value="PGBDSf"/>
</dbReference>
<dbReference type="CDD" id="cd16913">
    <property type="entry name" value="YkuD_like"/>
    <property type="match status" value="1"/>
</dbReference>
<comment type="pathway">
    <text evidence="1 9">Cell wall biogenesis; peptidoglycan biosynthesis.</text>
</comment>
<dbReference type="AlphaFoldDB" id="A0A9N7JMY0"/>
<feature type="domain" description="L,D-TPase catalytic" evidence="11">
    <location>
        <begin position="36"/>
        <end position="146"/>
    </location>
</feature>
<reference evidence="12 14" key="1">
    <citation type="submission" date="2017-09" db="EMBL/GenBank/DDBJ databases">
        <authorList>
            <person name="Thomas P."/>
            <person name="Seyboldt C."/>
        </authorList>
    </citation>
    <scope>NUCLEOTIDE SEQUENCE [LARGE SCALE GENOMIC DNA]</scope>
    <source>
        <strain evidence="12 14">DSM 7534</strain>
    </source>
</reference>
<dbReference type="Pfam" id="PF01471">
    <property type="entry name" value="PG_binding_1"/>
    <property type="match status" value="1"/>
</dbReference>
<dbReference type="KEGG" id="csep:CP523_09410"/>
<dbReference type="Pfam" id="PF03734">
    <property type="entry name" value="YkuD"/>
    <property type="match status" value="1"/>
</dbReference>
<dbReference type="InterPro" id="IPR050979">
    <property type="entry name" value="LD-transpeptidase"/>
</dbReference>
<dbReference type="PANTHER" id="PTHR30582">
    <property type="entry name" value="L,D-TRANSPEPTIDASE"/>
    <property type="match status" value="1"/>
</dbReference>
<keyword evidence="8 9" id="KW-0961">Cell wall biogenesis/degradation</keyword>
<keyword evidence="6 9" id="KW-0133">Cell shape</keyword>
<dbReference type="Proteomes" id="UP000280586">
    <property type="component" value="Chromosome"/>
</dbReference>
<evidence type="ECO:0000256" key="4">
    <source>
        <dbReference type="ARBA" id="ARBA00022679"/>
    </source>
</evidence>
<dbReference type="OrthoDB" id="9787225at2"/>
<evidence type="ECO:0000259" key="11">
    <source>
        <dbReference type="PROSITE" id="PS52029"/>
    </source>
</evidence>
<evidence type="ECO:0000313" key="15">
    <source>
        <dbReference type="Proteomes" id="UP001055437"/>
    </source>
</evidence>
<dbReference type="GO" id="GO:0071555">
    <property type="term" value="P:cell wall organization"/>
    <property type="evidence" value="ECO:0007669"/>
    <property type="project" value="UniProtKB-UniRule"/>
</dbReference>
<gene>
    <name evidence="12" type="ORF">CP523_09410</name>
    <name evidence="13" type="ORF">NH397_01750</name>
</gene>
<evidence type="ECO:0000256" key="2">
    <source>
        <dbReference type="ARBA" id="ARBA00005992"/>
    </source>
</evidence>
<evidence type="ECO:0000256" key="1">
    <source>
        <dbReference type="ARBA" id="ARBA00004752"/>
    </source>
</evidence>
<dbReference type="GO" id="GO:0018104">
    <property type="term" value="P:peptidoglycan-protein cross-linking"/>
    <property type="evidence" value="ECO:0007669"/>
    <property type="project" value="TreeGrafter"/>
</dbReference>
<organism evidence="12 14">
    <name type="scientific">Clostridium septicum</name>
    <dbReference type="NCBI Taxonomy" id="1504"/>
    <lineage>
        <taxon>Bacteria</taxon>
        <taxon>Bacillati</taxon>
        <taxon>Bacillota</taxon>
        <taxon>Clostridia</taxon>
        <taxon>Eubacteriales</taxon>
        <taxon>Clostridiaceae</taxon>
        <taxon>Clostridium</taxon>
    </lineage>
</organism>
<dbReference type="SUPFAM" id="SSF47090">
    <property type="entry name" value="PGBD-like"/>
    <property type="match status" value="1"/>
</dbReference>
<dbReference type="InterPro" id="IPR005490">
    <property type="entry name" value="LD_TPept_cat_dom"/>
</dbReference>
<evidence type="ECO:0000256" key="9">
    <source>
        <dbReference type="PROSITE-ProRule" id="PRU01373"/>
    </source>
</evidence>
<evidence type="ECO:0000256" key="6">
    <source>
        <dbReference type="ARBA" id="ARBA00022960"/>
    </source>
</evidence>
<dbReference type="PANTHER" id="PTHR30582:SF24">
    <property type="entry name" value="L,D-TRANSPEPTIDASE ERFK_SRFK-RELATED"/>
    <property type="match status" value="1"/>
</dbReference>
<dbReference type="GO" id="GO:0016757">
    <property type="term" value="F:glycosyltransferase activity"/>
    <property type="evidence" value="ECO:0007669"/>
    <property type="project" value="UniProtKB-KW"/>
</dbReference>
<dbReference type="PROSITE" id="PS52029">
    <property type="entry name" value="LD_TPASE"/>
    <property type="match status" value="1"/>
</dbReference>
<dbReference type="InterPro" id="IPR036365">
    <property type="entry name" value="PGBD-like_sf"/>
</dbReference>
<dbReference type="GO" id="GO:0071972">
    <property type="term" value="F:peptidoglycan L,D-transpeptidase activity"/>
    <property type="evidence" value="ECO:0007669"/>
    <property type="project" value="TreeGrafter"/>
</dbReference>
<comment type="similarity">
    <text evidence="2">Belongs to the YkuD family.</text>
</comment>
<keyword evidence="15" id="KW-1185">Reference proteome</keyword>
<dbReference type="SUPFAM" id="SSF141523">
    <property type="entry name" value="L,D-transpeptidase catalytic domain-like"/>
    <property type="match status" value="1"/>
</dbReference>
<dbReference type="Gene3D" id="2.40.440.10">
    <property type="entry name" value="L,D-transpeptidase catalytic domain-like"/>
    <property type="match status" value="1"/>
</dbReference>
<evidence type="ECO:0000256" key="8">
    <source>
        <dbReference type="ARBA" id="ARBA00023316"/>
    </source>
</evidence>
<protein>
    <submittedName>
        <fullName evidence="13">L,D-transpeptidase family protein</fullName>
    </submittedName>
</protein>
<keyword evidence="10" id="KW-0732">Signal</keyword>
<keyword evidence="4" id="KW-0808">Transferase</keyword>
<evidence type="ECO:0000313" key="14">
    <source>
        <dbReference type="Proteomes" id="UP000280586"/>
    </source>
</evidence>
<evidence type="ECO:0000256" key="7">
    <source>
        <dbReference type="ARBA" id="ARBA00022984"/>
    </source>
</evidence>
<dbReference type="EMBL" id="CP023671">
    <property type="protein sequence ID" value="AYE34627.1"/>
    <property type="molecule type" value="Genomic_DNA"/>
</dbReference>
<dbReference type="GO" id="GO:0005576">
    <property type="term" value="C:extracellular region"/>
    <property type="evidence" value="ECO:0007669"/>
    <property type="project" value="TreeGrafter"/>
</dbReference>
<keyword evidence="5" id="KW-0378">Hydrolase</keyword>
<feature type="signal peptide" evidence="10">
    <location>
        <begin position="1"/>
        <end position="25"/>
    </location>
</feature>
<evidence type="ECO:0000313" key="12">
    <source>
        <dbReference type="EMBL" id="AYE34627.1"/>
    </source>
</evidence>
<dbReference type="Proteomes" id="UP001055437">
    <property type="component" value="Chromosome"/>
</dbReference>
<keyword evidence="3" id="KW-0328">Glycosyltransferase</keyword>
<keyword evidence="7 9" id="KW-0573">Peptidoglycan synthesis</keyword>